<feature type="domain" description="Protein kinase" evidence="6">
    <location>
        <begin position="1"/>
        <end position="252"/>
    </location>
</feature>
<dbReference type="Gene3D" id="3.30.200.20">
    <property type="entry name" value="Phosphorylase Kinase, domain 1"/>
    <property type="match status" value="1"/>
</dbReference>
<dbReference type="InterPro" id="IPR000719">
    <property type="entry name" value="Prot_kinase_dom"/>
</dbReference>
<dbReference type="Pfam" id="PF00069">
    <property type="entry name" value="Pkinase"/>
    <property type="match status" value="1"/>
</dbReference>
<keyword evidence="5" id="KW-0067">ATP-binding</keyword>
<sequence>MGTGGSSVVREGTHKESGQKVAIKILENYDNVEDASDEEEAFWAEIEIIKQLDHPCVLNVYDFYEDSEHYYVVLELLAGNELFDQIIEKGCYEEPEAVSIVYQVLLALEHLASKSICHLDLKPENILFTDDSHTRIKLIDFGEASSCKDHKLTGWVGTNNYMAPEMIKHLEYDCKVDMWSLGVVTYIMLCGSFAFDAEDEIELYQDIMEMRYEFRSPEWDDVSDDAKSFVKSLLTGPIERLSASEALRHRWIVQNLPSCHSSVRALGEL</sequence>
<evidence type="ECO:0000256" key="4">
    <source>
        <dbReference type="ARBA" id="ARBA00022777"/>
    </source>
</evidence>
<dbReference type="PANTHER" id="PTHR24347">
    <property type="entry name" value="SERINE/THREONINE-PROTEIN KINASE"/>
    <property type="match status" value="1"/>
</dbReference>
<dbReference type="Gene3D" id="1.10.510.10">
    <property type="entry name" value="Transferase(Phosphotransferase) domain 1"/>
    <property type="match status" value="1"/>
</dbReference>
<proteinExistence type="predicted"/>
<evidence type="ECO:0000256" key="2">
    <source>
        <dbReference type="ARBA" id="ARBA00022527"/>
    </source>
</evidence>
<dbReference type="GO" id="GO:0004674">
    <property type="term" value="F:protein serine/threonine kinase activity"/>
    <property type="evidence" value="ECO:0007669"/>
    <property type="project" value="UniProtKB-KW"/>
</dbReference>
<protein>
    <recommendedName>
        <fullName evidence="1">non-specific serine/threonine protein kinase</fullName>
        <ecNumber evidence="1">2.7.11.1</ecNumber>
    </recommendedName>
</protein>
<dbReference type="EC" id="2.7.11.1" evidence="1"/>
<evidence type="ECO:0000313" key="7">
    <source>
        <dbReference type="EMBL" id="NDV34748.1"/>
    </source>
</evidence>
<dbReference type="AlphaFoldDB" id="A0A6B2LDD1"/>
<dbReference type="GO" id="GO:0005524">
    <property type="term" value="F:ATP binding"/>
    <property type="evidence" value="ECO:0007669"/>
    <property type="project" value="UniProtKB-KW"/>
</dbReference>
<dbReference type="EMBL" id="GIBP01005779">
    <property type="protein sequence ID" value="NDV34748.1"/>
    <property type="molecule type" value="Transcribed_RNA"/>
</dbReference>
<organism evidence="7">
    <name type="scientific">Arcella intermedia</name>
    <dbReference type="NCBI Taxonomy" id="1963864"/>
    <lineage>
        <taxon>Eukaryota</taxon>
        <taxon>Amoebozoa</taxon>
        <taxon>Tubulinea</taxon>
        <taxon>Elardia</taxon>
        <taxon>Arcellinida</taxon>
        <taxon>Sphaerothecina</taxon>
        <taxon>Arcellidae</taxon>
        <taxon>Arcella</taxon>
    </lineage>
</organism>
<evidence type="ECO:0000256" key="3">
    <source>
        <dbReference type="ARBA" id="ARBA00022741"/>
    </source>
</evidence>
<keyword evidence="2" id="KW-0723">Serine/threonine-protein kinase</keyword>
<keyword evidence="4" id="KW-0418">Kinase</keyword>
<dbReference type="InterPro" id="IPR008271">
    <property type="entry name" value="Ser/Thr_kinase_AS"/>
</dbReference>
<dbReference type="SMART" id="SM00220">
    <property type="entry name" value="S_TKc"/>
    <property type="match status" value="1"/>
</dbReference>
<evidence type="ECO:0000256" key="5">
    <source>
        <dbReference type="ARBA" id="ARBA00022840"/>
    </source>
</evidence>
<evidence type="ECO:0000259" key="6">
    <source>
        <dbReference type="PROSITE" id="PS50011"/>
    </source>
</evidence>
<dbReference type="InterPro" id="IPR011009">
    <property type="entry name" value="Kinase-like_dom_sf"/>
</dbReference>
<dbReference type="SUPFAM" id="SSF56112">
    <property type="entry name" value="Protein kinase-like (PK-like)"/>
    <property type="match status" value="1"/>
</dbReference>
<dbReference type="PROSITE" id="PS50011">
    <property type="entry name" value="PROTEIN_KINASE_DOM"/>
    <property type="match status" value="1"/>
</dbReference>
<keyword evidence="3" id="KW-0547">Nucleotide-binding</keyword>
<name>A0A6B2LDD1_9EUKA</name>
<keyword evidence="4" id="KW-0808">Transferase</keyword>
<dbReference type="CDD" id="cd05117">
    <property type="entry name" value="STKc_CAMK"/>
    <property type="match status" value="1"/>
</dbReference>
<accession>A0A6B2LDD1</accession>
<dbReference type="PROSITE" id="PS00108">
    <property type="entry name" value="PROTEIN_KINASE_ST"/>
    <property type="match status" value="1"/>
</dbReference>
<reference evidence="7" key="1">
    <citation type="journal article" date="2020" name="J. Eukaryot. Microbiol.">
        <title>De novo Sequencing, Assembly and Annotation of the Transcriptome for the Free-Living Testate Amoeba Arcella intermedia.</title>
        <authorList>
            <person name="Ribeiro G.M."/>
            <person name="Porfirio-Sousa A.L."/>
            <person name="Maurer-Alcala X.X."/>
            <person name="Katz L.A."/>
            <person name="Lahr D.J.G."/>
        </authorList>
    </citation>
    <scope>NUCLEOTIDE SEQUENCE</scope>
</reference>
<dbReference type="FunFam" id="1.10.510.10:FF:000571">
    <property type="entry name" value="Maternal embryonic leucine zipper kinase"/>
    <property type="match status" value="1"/>
</dbReference>
<evidence type="ECO:0000256" key="1">
    <source>
        <dbReference type="ARBA" id="ARBA00012513"/>
    </source>
</evidence>